<evidence type="ECO:0000256" key="4">
    <source>
        <dbReference type="ARBA" id="ARBA00013078"/>
    </source>
</evidence>
<dbReference type="InterPro" id="IPR023214">
    <property type="entry name" value="HAD_sf"/>
</dbReference>
<dbReference type="PANTHER" id="PTHR43434">
    <property type="entry name" value="PHOSPHOGLYCOLATE PHOSPHATASE"/>
    <property type="match status" value="1"/>
</dbReference>
<dbReference type="SFLD" id="SFLDG01129">
    <property type="entry name" value="C1.5:_HAD__Beta-PGM__Phosphata"/>
    <property type="match status" value="1"/>
</dbReference>
<accession>A0A506UM90</accession>
<dbReference type="SUPFAM" id="SSF56784">
    <property type="entry name" value="HAD-like"/>
    <property type="match status" value="1"/>
</dbReference>
<proteinExistence type="inferred from homology"/>
<keyword evidence="5" id="KW-0378">Hydrolase</keyword>
<dbReference type="AlphaFoldDB" id="A0A506UM90"/>
<dbReference type="InterPro" id="IPR023198">
    <property type="entry name" value="PGP-like_dom2"/>
</dbReference>
<dbReference type="GO" id="GO:0006281">
    <property type="term" value="P:DNA repair"/>
    <property type="evidence" value="ECO:0007669"/>
    <property type="project" value="TreeGrafter"/>
</dbReference>
<evidence type="ECO:0000256" key="1">
    <source>
        <dbReference type="ARBA" id="ARBA00000830"/>
    </source>
</evidence>
<evidence type="ECO:0000256" key="3">
    <source>
        <dbReference type="ARBA" id="ARBA00006171"/>
    </source>
</evidence>
<sequence length="229" mass="24564">MSRTLPILLLDYDGTLAETRPAICRAIREGLLTMGLPPLAPGVLEDHLGRGATLAQFYKGLVPGATPEAIAAFEAAYRAHYKQADAEDTVIFPGVARTLETLRKRGYLMIALSNKHEGTLLEGIDRLGLKPYLTAALGAVPGLPRKPEAAVWTERLQPVLARLGRGEAQPSDCLLVGDTTADLGFGQAVGMPVAWASYGHGTPDSCTPYKPQFQINSFPELLDHLPKPA</sequence>
<comment type="catalytic activity">
    <reaction evidence="1">
        <text>2-phosphoglycolate + H2O = glycolate + phosphate</text>
        <dbReference type="Rhea" id="RHEA:14369"/>
        <dbReference type="ChEBI" id="CHEBI:15377"/>
        <dbReference type="ChEBI" id="CHEBI:29805"/>
        <dbReference type="ChEBI" id="CHEBI:43474"/>
        <dbReference type="ChEBI" id="CHEBI:58033"/>
        <dbReference type="EC" id="3.1.3.18"/>
    </reaction>
</comment>
<dbReference type="EMBL" id="SORZ01000002">
    <property type="protein sequence ID" value="TPW34439.1"/>
    <property type="molecule type" value="Genomic_DNA"/>
</dbReference>
<comment type="similarity">
    <text evidence="3">Belongs to the HAD-like hydrolase superfamily. CbbY/CbbZ/Gph/YieH family.</text>
</comment>
<evidence type="ECO:0000313" key="5">
    <source>
        <dbReference type="EMBL" id="TPW34439.1"/>
    </source>
</evidence>
<dbReference type="InterPro" id="IPR041492">
    <property type="entry name" value="HAD_2"/>
</dbReference>
<evidence type="ECO:0000313" key="6">
    <source>
        <dbReference type="Proteomes" id="UP000315037"/>
    </source>
</evidence>
<dbReference type="Gene3D" id="3.40.50.1000">
    <property type="entry name" value="HAD superfamily/HAD-like"/>
    <property type="match status" value="1"/>
</dbReference>
<dbReference type="InterPro" id="IPR036412">
    <property type="entry name" value="HAD-like_sf"/>
</dbReference>
<protein>
    <recommendedName>
        <fullName evidence="4">phosphoglycolate phosphatase</fullName>
        <ecNumber evidence="4">3.1.3.18</ecNumber>
    </recommendedName>
</protein>
<dbReference type="GO" id="GO:0008967">
    <property type="term" value="F:phosphoglycolate phosphatase activity"/>
    <property type="evidence" value="ECO:0007669"/>
    <property type="project" value="UniProtKB-EC"/>
</dbReference>
<dbReference type="Pfam" id="PF13419">
    <property type="entry name" value="HAD_2"/>
    <property type="match status" value="1"/>
</dbReference>
<keyword evidence="6" id="KW-1185">Reference proteome</keyword>
<dbReference type="InterPro" id="IPR050155">
    <property type="entry name" value="HAD-like_hydrolase_sf"/>
</dbReference>
<dbReference type="Proteomes" id="UP000315037">
    <property type="component" value="Unassembled WGS sequence"/>
</dbReference>
<comment type="caution">
    <text evidence="5">The sequence shown here is derived from an EMBL/GenBank/DDBJ whole genome shotgun (WGS) entry which is preliminary data.</text>
</comment>
<name>A0A506UM90_9PROT</name>
<dbReference type="PANTHER" id="PTHR43434:SF1">
    <property type="entry name" value="PHOSPHOGLYCOLATE PHOSPHATASE"/>
    <property type="match status" value="1"/>
</dbReference>
<dbReference type="SFLD" id="SFLDS00003">
    <property type="entry name" value="Haloacid_Dehalogenase"/>
    <property type="match status" value="1"/>
</dbReference>
<reference evidence="5 6" key="1">
    <citation type="submission" date="2019-03" db="EMBL/GenBank/DDBJ databases">
        <title>The complete genome sequence of Neokomagataea sp. Jb2 NBRC113641.</title>
        <authorList>
            <person name="Chua K.-O."/>
            <person name="Chan K.-G."/>
            <person name="See-Too W.-S."/>
        </authorList>
    </citation>
    <scope>NUCLEOTIDE SEQUENCE [LARGE SCALE GENOMIC DNA]</scope>
    <source>
        <strain evidence="5 6">Jb2</strain>
    </source>
</reference>
<gene>
    <name evidence="5" type="ORF">E3202_08105</name>
</gene>
<organism evidence="5 6">
    <name type="scientific">Oecophyllibacter saccharovorans</name>
    <dbReference type="NCBI Taxonomy" id="2558360"/>
    <lineage>
        <taxon>Bacteria</taxon>
        <taxon>Pseudomonadati</taxon>
        <taxon>Pseudomonadota</taxon>
        <taxon>Alphaproteobacteria</taxon>
        <taxon>Acetobacterales</taxon>
        <taxon>Acetobacteraceae</taxon>
        <taxon>Oecophyllibacter</taxon>
    </lineage>
</organism>
<dbReference type="RefSeq" id="WP_165601022.1">
    <property type="nucleotide sequence ID" value="NZ_SORZ01000002.1"/>
</dbReference>
<dbReference type="Gene3D" id="1.10.150.240">
    <property type="entry name" value="Putative phosphatase, domain 2"/>
    <property type="match status" value="1"/>
</dbReference>
<dbReference type="EC" id="3.1.3.18" evidence="4"/>
<evidence type="ECO:0000256" key="2">
    <source>
        <dbReference type="ARBA" id="ARBA00004818"/>
    </source>
</evidence>
<comment type="pathway">
    <text evidence="2">Organic acid metabolism; glycolate biosynthesis; glycolate from 2-phosphoglycolate: step 1/1.</text>
</comment>